<evidence type="ECO:0000259" key="3">
    <source>
        <dbReference type="Pfam" id="PF01326"/>
    </source>
</evidence>
<dbReference type="SUPFAM" id="SSF52009">
    <property type="entry name" value="Phosphohistidine domain"/>
    <property type="match status" value="1"/>
</dbReference>
<feature type="compositionally biased region" description="Pro residues" evidence="1">
    <location>
        <begin position="643"/>
        <end position="653"/>
    </location>
</feature>
<dbReference type="InterPro" id="IPR002192">
    <property type="entry name" value="PPDK_AMP/ATP-bd"/>
</dbReference>
<dbReference type="AlphaFoldDB" id="A0A3A9ZIY2"/>
<gene>
    <name evidence="4" type="ORF">D7294_03125</name>
</gene>
<dbReference type="Pfam" id="PF00391">
    <property type="entry name" value="PEP-utilizers"/>
    <property type="match status" value="1"/>
</dbReference>
<sequence length="772" mass="78337">MDIQDIEGTGGTGLAGEGPAAAGERVLALADPRARRVELSGGKAASLARAAEAGLPVPPGFVVPPPSAQPTPHGRELYAAWRELSAEGTRPLAVRSSSAAEDTVTSSMAGRFRTVLDVRGWEEFRAALREVRGSSAREPAVLVQPMVRSRVGGVLFTSDPLPGGARRMLVSAVRGGPDRLVGGAETGSDFRLTRHGRPVGGAPAAGLLTGRELRRLAALARRARRLFGRAQDIEFGFDALTGRLWLFQSRPITARAPRPARRARLLGAGPVAETLPGVLHPLEEDLWVTPMAHGLAAALHLCGAASARTLRGVPAVTTVAGRAVADLRLLGLAGPRHRLLAALDPLPAARRLAAAWRVGRLRAALPGLALALRAEVDAQLAAAPAAGELSPAALAAALRWSRAVLVPLHAQEALAGALPAPPEAPAAARPRRRRAPAARVAASGPGGAAAGAAGDAAGAPPATGAGVALAALAAARAAGEEEAAIPARHPEVLALIPPSLTTPPRPPAAWPAGTVPGAIPDSVPETVPGTAPGAIPGTTSGAIPDTAPDTAPGAVPDTAPRAIPDTDPDSAAGWQEIAAALAGLPLREALRLRVRWVQEFQAALVRELAARHPGPEPLALLRWEELLALAEGGRRPAGANRRTPPPQGPPPPDAFRLAADGTPVPEPRRGGRAAGAGRPVSGGRVHGLAWDGAGPPPPGAVLVVRTLDPGLAPLLPGLTGLVAQTGSPLSHLALLARESGLAAVTGVPGAVDRFPPGTPLLVDGATGEVRAR</sequence>
<dbReference type="GO" id="GO:0005524">
    <property type="term" value="F:ATP binding"/>
    <property type="evidence" value="ECO:0007669"/>
    <property type="project" value="InterPro"/>
</dbReference>
<keyword evidence="4" id="KW-0670">Pyruvate</keyword>
<protein>
    <submittedName>
        <fullName evidence="4">Pyruvate phosphate dikinase</fullName>
    </submittedName>
</protein>
<feature type="region of interest" description="Disordered" evidence="1">
    <location>
        <begin position="634"/>
        <end position="683"/>
    </location>
</feature>
<keyword evidence="4" id="KW-0418">Kinase</keyword>
<accession>A0A3A9ZIY2</accession>
<feature type="compositionally biased region" description="Low complexity" evidence="1">
    <location>
        <begin position="450"/>
        <end position="460"/>
    </location>
</feature>
<feature type="region of interest" description="Disordered" evidence="1">
    <location>
        <begin position="1"/>
        <end position="20"/>
    </location>
</feature>
<dbReference type="Proteomes" id="UP000272474">
    <property type="component" value="Unassembled WGS sequence"/>
</dbReference>
<organism evidence="4 5">
    <name type="scientific">Streptomyces hoynatensis</name>
    <dbReference type="NCBI Taxonomy" id="1141874"/>
    <lineage>
        <taxon>Bacteria</taxon>
        <taxon>Bacillati</taxon>
        <taxon>Actinomycetota</taxon>
        <taxon>Actinomycetes</taxon>
        <taxon>Kitasatosporales</taxon>
        <taxon>Streptomycetaceae</taxon>
        <taxon>Streptomyces</taxon>
    </lineage>
</organism>
<proteinExistence type="predicted"/>
<dbReference type="PANTHER" id="PTHR43615">
    <property type="entry name" value="PHOSPHOENOLPYRUVATE SYNTHASE-RELATED"/>
    <property type="match status" value="1"/>
</dbReference>
<dbReference type="InterPro" id="IPR051549">
    <property type="entry name" value="PEP_Utilizing_Enz"/>
</dbReference>
<feature type="domain" description="Pyruvate phosphate dikinase AMP/ATP-binding" evidence="3">
    <location>
        <begin position="208"/>
        <end position="258"/>
    </location>
</feature>
<dbReference type="PANTHER" id="PTHR43615:SF1">
    <property type="entry name" value="PPDK_N DOMAIN-CONTAINING PROTEIN"/>
    <property type="match status" value="1"/>
</dbReference>
<evidence type="ECO:0000256" key="1">
    <source>
        <dbReference type="SAM" id="MobiDB-lite"/>
    </source>
</evidence>
<keyword evidence="4" id="KW-0808">Transferase</keyword>
<dbReference type="RefSeq" id="WP_120675080.1">
    <property type="nucleotide sequence ID" value="NZ_RBAL01000001.1"/>
</dbReference>
<dbReference type="InterPro" id="IPR036637">
    <property type="entry name" value="Phosphohistidine_dom_sf"/>
</dbReference>
<comment type="caution">
    <text evidence="4">The sequence shown here is derived from an EMBL/GenBank/DDBJ whole genome shotgun (WGS) entry which is preliminary data.</text>
</comment>
<feature type="region of interest" description="Disordered" evidence="1">
    <location>
        <begin position="420"/>
        <end position="460"/>
    </location>
</feature>
<dbReference type="Gene3D" id="3.50.30.10">
    <property type="entry name" value="Phosphohistidine domain"/>
    <property type="match status" value="1"/>
</dbReference>
<dbReference type="SUPFAM" id="SSF56059">
    <property type="entry name" value="Glutathione synthetase ATP-binding domain-like"/>
    <property type="match status" value="1"/>
</dbReference>
<dbReference type="GO" id="GO:0016301">
    <property type="term" value="F:kinase activity"/>
    <property type="evidence" value="ECO:0007669"/>
    <property type="project" value="UniProtKB-KW"/>
</dbReference>
<dbReference type="OrthoDB" id="9765468at2"/>
<dbReference type="Gene3D" id="3.30.1490.20">
    <property type="entry name" value="ATP-grasp fold, A domain"/>
    <property type="match status" value="2"/>
</dbReference>
<reference evidence="4 5" key="1">
    <citation type="journal article" date="2014" name="Int. J. Syst. Evol. Microbiol.">
        <title>Streptomyces hoynatensis sp. nov., isolated from deep marine sediment.</title>
        <authorList>
            <person name="Veyisoglu A."/>
            <person name="Sahin N."/>
        </authorList>
    </citation>
    <scope>NUCLEOTIDE SEQUENCE [LARGE SCALE GENOMIC DNA]</scope>
    <source>
        <strain evidence="4 5">KCTC 29097</strain>
    </source>
</reference>
<dbReference type="InterPro" id="IPR008279">
    <property type="entry name" value="PEP-util_enz_mobile_dom"/>
</dbReference>
<dbReference type="EMBL" id="RBAL01000001">
    <property type="protein sequence ID" value="RKN47176.1"/>
    <property type="molecule type" value="Genomic_DNA"/>
</dbReference>
<feature type="domain" description="Pyruvate phosphate dikinase AMP/ATP-binding" evidence="3">
    <location>
        <begin position="76"/>
        <end position="197"/>
    </location>
</feature>
<evidence type="ECO:0000313" key="4">
    <source>
        <dbReference type="EMBL" id="RKN47176.1"/>
    </source>
</evidence>
<feature type="domain" description="PEP-utilising enzyme mobile" evidence="2">
    <location>
        <begin position="697"/>
        <end position="767"/>
    </location>
</feature>
<dbReference type="Pfam" id="PF01326">
    <property type="entry name" value="PPDK_N"/>
    <property type="match status" value="2"/>
</dbReference>
<evidence type="ECO:0000313" key="5">
    <source>
        <dbReference type="Proteomes" id="UP000272474"/>
    </source>
</evidence>
<evidence type="ECO:0000259" key="2">
    <source>
        <dbReference type="Pfam" id="PF00391"/>
    </source>
</evidence>
<name>A0A3A9ZIY2_9ACTN</name>
<dbReference type="InterPro" id="IPR013815">
    <property type="entry name" value="ATP_grasp_subdomain_1"/>
</dbReference>
<keyword evidence="5" id="KW-1185">Reference proteome</keyword>
<dbReference type="Gene3D" id="3.30.470.20">
    <property type="entry name" value="ATP-grasp fold, B domain"/>
    <property type="match status" value="1"/>
</dbReference>